<dbReference type="Gene3D" id="3.60.40.10">
    <property type="entry name" value="PPM-type phosphatase domain"/>
    <property type="match status" value="1"/>
</dbReference>
<dbReference type="AlphaFoldDB" id="A0AB34J1L8"/>
<feature type="region of interest" description="Disordered" evidence="5">
    <location>
        <begin position="1"/>
        <end position="23"/>
    </location>
</feature>
<sequence length="627" mass="68432">MSSHDCRLSLKQPSGSLSRRVRIPSRSLDVTSSSFTKPRKDIKGSKIDFADDQSVEASFRLLSPPRGADTSFRVQHEQWAIMKRTLQALEEQLLSEREARQALEVRVAALENVPPKARGEDSCVLSSSSAVSNTEAQAMNAMTCIVSPSSPPVSHLQSSQPTADSIMPRLRPESAPAREGSTSTGTLSMRERRLSTDEGPPAMFASSGGDEPQPIKPCSAVGLPWSKPPEMLAMNDSEVAVQASSDSEAPQGQQPKHAIKRESSKSLLVNRHELDARGSTVTVAHEMEATDEYFETFDQSLVGIYSCHGAEDGHGKINQDAGCLSHPLARTPGCALFCVYDGHGKCGHDVSQEVLHSMHDQLEARVMELCSEPELVLAETFHSVNLHLGELCESEEILVDARDSGACALVAHINRSELCVAGAGDCRAVLGTFENDELTAVALSTDHKCDLPLEQLRIEQAGGYVRPAVNNGDDFAPARLYEDKRFPWKGPGLAIARGLGDLNSMRCGMIPTPEVTKRKVTSEDKFLIMASDGLWEFISNADAVNFVDQFYSKGKPAIEACRYLIARAALAWRENEGDYRDDITAIVVYLPSVVNALEREVERSPVPKHHAFDTDRALGRWPVEDVS</sequence>
<feature type="domain" description="PPM-type phosphatase" evidence="6">
    <location>
        <begin position="304"/>
        <end position="590"/>
    </location>
</feature>
<feature type="region of interest" description="Disordered" evidence="5">
    <location>
        <begin position="148"/>
        <end position="271"/>
    </location>
</feature>
<dbReference type="InterPro" id="IPR000222">
    <property type="entry name" value="PP2C_BS"/>
</dbReference>
<protein>
    <recommendedName>
        <fullName evidence="6">PPM-type phosphatase domain-containing protein</fullName>
    </recommendedName>
</protein>
<comment type="caution">
    <text evidence="7">The sequence shown here is derived from an EMBL/GenBank/DDBJ whole genome shotgun (WGS) entry which is preliminary data.</text>
</comment>
<dbReference type="InterPro" id="IPR001932">
    <property type="entry name" value="PPM-type_phosphatase-like_dom"/>
</dbReference>
<dbReference type="GO" id="GO:0046872">
    <property type="term" value="F:metal ion binding"/>
    <property type="evidence" value="ECO:0007669"/>
    <property type="project" value="UniProtKB-KW"/>
</dbReference>
<dbReference type="PROSITE" id="PS01032">
    <property type="entry name" value="PPM_1"/>
    <property type="match status" value="1"/>
</dbReference>
<dbReference type="InterPro" id="IPR036457">
    <property type="entry name" value="PPM-type-like_dom_sf"/>
</dbReference>
<gene>
    <name evidence="7" type="ORF">AB1Y20_006776</name>
</gene>
<dbReference type="CDD" id="cd00143">
    <property type="entry name" value="PP2Cc"/>
    <property type="match status" value="1"/>
</dbReference>
<keyword evidence="3 4" id="KW-0904">Protein phosphatase</keyword>
<evidence type="ECO:0000256" key="4">
    <source>
        <dbReference type="RuleBase" id="RU003465"/>
    </source>
</evidence>
<evidence type="ECO:0000313" key="7">
    <source>
        <dbReference type="EMBL" id="KAL1510471.1"/>
    </source>
</evidence>
<evidence type="ECO:0000259" key="6">
    <source>
        <dbReference type="PROSITE" id="PS51746"/>
    </source>
</evidence>
<dbReference type="Proteomes" id="UP001515480">
    <property type="component" value="Unassembled WGS sequence"/>
</dbReference>
<feature type="compositionally biased region" description="Polar residues" evidence="5">
    <location>
        <begin position="242"/>
        <end position="254"/>
    </location>
</feature>
<keyword evidence="8" id="KW-1185">Reference proteome</keyword>
<comment type="similarity">
    <text evidence="4">Belongs to the PP2C family.</text>
</comment>
<dbReference type="GO" id="GO:0004722">
    <property type="term" value="F:protein serine/threonine phosphatase activity"/>
    <property type="evidence" value="ECO:0007669"/>
    <property type="project" value="InterPro"/>
</dbReference>
<keyword evidence="2 4" id="KW-0378">Hydrolase</keyword>
<feature type="compositionally biased region" description="Basic and acidic residues" evidence="5">
    <location>
        <begin position="260"/>
        <end position="271"/>
    </location>
</feature>
<evidence type="ECO:0000256" key="3">
    <source>
        <dbReference type="ARBA" id="ARBA00022912"/>
    </source>
</evidence>
<evidence type="ECO:0000256" key="5">
    <source>
        <dbReference type="SAM" id="MobiDB-lite"/>
    </source>
</evidence>
<evidence type="ECO:0000256" key="2">
    <source>
        <dbReference type="ARBA" id="ARBA00022801"/>
    </source>
</evidence>
<evidence type="ECO:0000313" key="8">
    <source>
        <dbReference type="Proteomes" id="UP001515480"/>
    </source>
</evidence>
<dbReference type="SUPFAM" id="SSF81606">
    <property type="entry name" value="PP2C-like"/>
    <property type="match status" value="1"/>
</dbReference>
<dbReference type="InterPro" id="IPR015655">
    <property type="entry name" value="PP2C"/>
</dbReference>
<dbReference type="SMART" id="SM00332">
    <property type="entry name" value="PP2Cc"/>
    <property type="match status" value="1"/>
</dbReference>
<reference evidence="7 8" key="1">
    <citation type="journal article" date="2024" name="Science">
        <title>Giant polyketide synthase enzymes in the biosynthesis of giant marine polyether toxins.</title>
        <authorList>
            <person name="Fallon T.R."/>
            <person name="Shende V.V."/>
            <person name="Wierzbicki I.H."/>
            <person name="Pendleton A.L."/>
            <person name="Watervoot N.F."/>
            <person name="Auber R.P."/>
            <person name="Gonzalez D.J."/>
            <person name="Wisecaver J.H."/>
            <person name="Moore B.S."/>
        </authorList>
    </citation>
    <scope>NUCLEOTIDE SEQUENCE [LARGE SCALE GENOMIC DNA]</scope>
    <source>
        <strain evidence="7 8">12B1</strain>
    </source>
</reference>
<keyword evidence="1" id="KW-0479">Metal-binding</keyword>
<proteinExistence type="inferred from homology"/>
<dbReference type="PANTHER" id="PTHR47992">
    <property type="entry name" value="PROTEIN PHOSPHATASE"/>
    <property type="match status" value="1"/>
</dbReference>
<organism evidence="7 8">
    <name type="scientific">Prymnesium parvum</name>
    <name type="common">Toxic golden alga</name>
    <dbReference type="NCBI Taxonomy" id="97485"/>
    <lineage>
        <taxon>Eukaryota</taxon>
        <taxon>Haptista</taxon>
        <taxon>Haptophyta</taxon>
        <taxon>Prymnesiophyceae</taxon>
        <taxon>Prymnesiales</taxon>
        <taxon>Prymnesiaceae</taxon>
        <taxon>Prymnesium</taxon>
    </lineage>
</organism>
<dbReference type="Pfam" id="PF00481">
    <property type="entry name" value="PP2C"/>
    <property type="match status" value="1"/>
</dbReference>
<dbReference type="PROSITE" id="PS51746">
    <property type="entry name" value="PPM_2"/>
    <property type="match status" value="1"/>
</dbReference>
<dbReference type="EMBL" id="JBGBPQ010000015">
    <property type="protein sequence ID" value="KAL1510471.1"/>
    <property type="molecule type" value="Genomic_DNA"/>
</dbReference>
<evidence type="ECO:0000256" key="1">
    <source>
        <dbReference type="ARBA" id="ARBA00022723"/>
    </source>
</evidence>
<name>A0AB34J1L8_PRYPA</name>
<accession>A0AB34J1L8</accession>